<feature type="coiled-coil region" evidence="1">
    <location>
        <begin position="53"/>
        <end position="87"/>
    </location>
</feature>
<dbReference type="AlphaFoldDB" id="A0A4T0BJT0"/>
<evidence type="ECO:0000256" key="2">
    <source>
        <dbReference type="SAM" id="MobiDB-lite"/>
    </source>
</evidence>
<feature type="compositionally biased region" description="Polar residues" evidence="2">
    <location>
        <begin position="1"/>
        <end position="10"/>
    </location>
</feature>
<keyword evidence="1" id="KW-0175">Coiled coil</keyword>
<accession>A0A4T0BJT0</accession>
<feature type="region of interest" description="Disordered" evidence="2">
    <location>
        <begin position="1"/>
        <end position="23"/>
    </location>
</feature>
<proteinExistence type="predicted"/>
<gene>
    <name evidence="3" type="ORF">D6C78_06792</name>
</gene>
<evidence type="ECO:0000313" key="4">
    <source>
        <dbReference type="Proteomes" id="UP000308724"/>
    </source>
</evidence>
<organism evidence="3 4">
    <name type="scientific">Aureobasidium pullulans</name>
    <name type="common">Black yeast</name>
    <name type="synonym">Pullularia pullulans</name>
    <dbReference type="NCBI Taxonomy" id="5580"/>
    <lineage>
        <taxon>Eukaryota</taxon>
        <taxon>Fungi</taxon>
        <taxon>Dikarya</taxon>
        <taxon>Ascomycota</taxon>
        <taxon>Pezizomycotina</taxon>
        <taxon>Dothideomycetes</taxon>
        <taxon>Dothideomycetidae</taxon>
        <taxon>Dothideales</taxon>
        <taxon>Saccotheciaceae</taxon>
        <taxon>Aureobasidium</taxon>
    </lineage>
</organism>
<evidence type="ECO:0000256" key="1">
    <source>
        <dbReference type="SAM" id="Coils"/>
    </source>
</evidence>
<evidence type="ECO:0000313" key="3">
    <source>
        <dbReference type="EMBL" id="TIA34519.1"/>
    </source>
</evidence>
<name>A0A4T0BJT0_AURPU</name>
<sequence>MESNETAASKQTDEPLPTQNRTFSPEERASLGFGLDTSLAIQKDLTSTLRQDLKFFERQIMRSQRDIERATEQAVRLHEDITRWKGEENDAGERIAYLESYLRDLQDVEVKMEVLSAHMKGLFLMNQLNDAVSNAVQAMVARVVDEAVKKALNQSRVESEVKRLEAMHEVYKTQIRSISQHCDMREYQMANMIKSRRYCLRSMSDIRLRLAPLLVMHDGAVGNEKLWLYNHCRQLERENEAVISELQKAKAELEALKD</sequence>
<dbReference type="Proteomes" id="UP000308724">
    <property type="component" value="Unassembled WGS sequence"/>
</dbReference>
<reference evidence="3 4" key="1">
    <citation type="submission" date="2018-10" db="EMBL/GenBank/DDBJ databases">
        <title>Fifty Aureobasidium pullulans genomes reveal a recombining polyextremotolerant generalist.</title>
        <authorList>
            <person name="Gostincar C."/>
            <person name="Turk M."/>
            <person name="Zajc J."/>
            <person name="Gunde-Cimerman N."/>
        </authorList>
    </citation>
    <scope>NUCLEOTIDE SEQUENCE [LARGE SCALE GENOMIC DNA]</scope>
    <source>
        <strain evidence="3 4">EXF-1645</strain>
    </source>
</reference>
<dbReference type="EMBL" id="QZBZ01000156">
    <property type="protein sequence ID" value="TIA34519.1"/>
    <property type="molecule type" value="Genomic_DNA"/>
</dbReference>
<comment type="caution">
    <text evidence="3">The sequence shown here is derived from an EMBL/GenBank/DDBJ whole genome shotgun (WGS) entry which is preliminary data.</text>
</comment>
<protein>
    <submittedName>
        <fullName evidence="3">Uncharacterized protein</fullName>
    </submittedName>
</protein>